<gene>
    <name evidence="1" type="ORF">GN958_ATG18431</name>
</gene>
<evidence type="ECO:0000313" key="1">
    <source>
        <dbReference type="EMBL" id="KAF4132314.1"/>
    </source>
</evidence>
<organism evidence="1 2">
    <name type="scientific">Phytophthora infestans</name>
    <name type="common">Potato late blight agent</name>
    <name type="synonym">Botrytis infestans</name>
    <dbReference type="NCBI Taxonomy" id="4787"/>
    <lineage>
        <taxon>Eukaryota</taxon>
        <taxon>Sar</taxon>
        <taxon>Stramenopiles</taxon>
        <taxon>Oomycota</taxon>
        <taxon>Peronosporomycetes</taxon>
        <taxon>Peronosporales</taxon>
        <taxon>Peronosporaceae</taxon>
        <taxon>Phytophthora</taxon>
    </lineage>
</organism>
<accession>A0A8S9U082</accession>
<dbReference type="AlphaFoldDB" id="A0A8S9U082"/>
<comment type="caution">
    <text evidence="1">The sequence shown here is derived from an EMBL/GenBank/DDBJ whole genome shotgun (WGS) entry which is preliminary data.</text>
</comment>
<protein>
    <submittedName>
        <fullName evidence="1">Uncharacterized protein</fullName>
    </submittedName>
</protein>
<reference evidence="1" key="1">
    <citation type="submission" date="2020-03" db="EMBL/GenBank/DDBJ databases">
        <title>Hybrid Assembly of Korean Phytophthora infestans isolates.</title>
        <authorList>
            <person name="Prokchorchik M."/>
            <person name="Lee Y."/>
            <person name="Seo J."/>
            <person name="Cho J.-H."/>
            <person name="Park Y.-E."/>
            <person name="Jang D.-C."/>
            <person name="Im J.-S."/>
            <person name="Choi J.-G."/>
            <person name="Park H.-J."/>
            <person name="Lee G.-B."/>
            <person name="Lee Y.-G."/>
            <person name="Hong S.-Y."/>
            <person name="Cho K."/>
            <person name="Sohn K.H."/>
        </authorList>
    </citation>
    <scope>NUCLEOTIDE SEQUENCE</scope>
    <source>
        <strain evidence="1">KR_2_A2</strain>
    </source>
</reference>
<proteinExistence type="predicted"/>
<evidence type="ECO:0000313" key="2">
    <source>
        <dbReference type="Proteomes" id="UP000704712"/>
    </source>
</evidence>
<dbReference type="Proteomes" id="UP000704712">
    <property type="component" value="Unassembled WGS sequence"/>
</dbReference>
<name>A0A8S9U082_PHYIN</name>
<sequence>METSVRDASSTGRGRPRDDVICFAWRLCRRAEGLEQAIQRWTCDQVPESHAMWASPSRTALSRPPQSRRKSMFMGMAAQLVPCQQYQQRGSRSDTEICSGC</sequence>
<dbReference type="EMBL" id="JAACNO010002552">
    <property type="protein sequence ID" value="KAF4132314.1"/>
    <property type="molecule type" value="Genomic_DNA"/>
</dbReference>